<evidence type="ECO:0000313" key="3">
    <source>
        <dbReference type="EMBL" id="MCU4725585.1"/>
    </source>
</evidence>
<keyword evidence="1" id="KW-0812">Transmembrane</keyword>
<keyword evidence="1" id="KW-1133">Transmembrane helix</keyword>
<feature type="transmembrane region" description="Helical" evidence="1">
    <location>
        <begin position="162"/>
        <end position="185"/>
    </location>
</feature>
<dbReference type="RefSeq" id="WP_315907571.1">
    <property type="nucleotide sequence ID" value="NZ_JAOPKC010000001.1"/>
</dbReference>
<accession>A0AAE3IBU0</accession>
<organism evidence="3 5">
    <name type="scientific">Halapricum hydrolyticum</name>
    <dbReference type="NCBI Taxonomy" id="2979991"/>
    <lineage>
        <taxon>Archaea</taxon>
        <taxon>Methanobacteriati</taxon>
        <taxon>Methanobacteriota</taxon>
        <taxon>Stenosarchaea group</taxon>
        <taxon>Halobacteria</taxon>
        <taxon>Halobacteriales</taxon>
        <taxon>Haloarculaceae</taxon>
        <taxon>Halapricum</taxon>
    </lineage>
</organism>
<dbReference type="Pfam" id="PF26259">
    <property type="entry name" value="DUF8063"/>
    <property type="match status" value="1"/>
</dbReference>
<sequence>MTPHLRTSRRVAETLIITVTLLLVFLGLAFLAASASAQELPGDGTPTPTPTPEGTDVVEQLGDLVVHSYEYDGDVMTVKATWRGDTPTTLTLVEMLEMDSGGATEISYKQVRLLPDETTTIEIALEERSSGTAAALLSTPESVERGDALVLQSGDVVERGPIPFGTASLLIGLAAIGGAGMAFALTARSYRDDHEGERRERIA</sequence>
<dbReference type="AlphaFoldDB" id="A0AAE3IBU0"/>
<evidence type="ECO:0000313" key="2">
    <source>
        <dbReference type="EMBL" id="MCU4716810.1"/>
    </source>
</evidence>
<keyword evidence="4" id="KW-1185">Reference proteome</keyword>
<dbReference type="EMBL" id="JAOPKC010000001">
    <property type="protein sequence ID" value="MCU4716810.1"/>
    <property type="molecule type" value="Genomic_DNA"/>
</dbReference>
<protein>
    <submittedName>
        <fullName evidence="3">Uncharacterized protein</fullName>
    </submittedName>
</protein>
<evidence type="ECO:0000256" key="1">
    <source>
        <dbReference type="SAM" id="Phobius"/>
    </source>
</evidence>
<keyword evidence="1" id="KW-0472">Membrane</keyword>
<evidence type="ECO:0000313" key="5">
    <source>
        <dbReference type="Proteomes" id="UP001209746"/>
    </source>
</evidence>
<dbReference type="EMBL" id="JAOPKD010000001">
    <property type="protein sequence ID" value="MCU4725585.1"/>
    <property type="molecule type" value="Genomic_DNA"/>
</dbReference>
<dbReference type="Proteomes" id="UP001209746">
    <property type="component" value="Unassembled WGS sequence"/>
</dbReference>
<evidence type="ECO:0000313" key="4">
    <source>
        <dbReference type="Proteomes" id="UP001208186"/>
    </source>
</evidence>
<reference evidence="3" key="1">
    <citation type="submission" date="2023-02" db="EMBL/GenBank/DDBJ databases">
        <title>Enrichment on poylsaccharides allowed isolation of novel metabolic and taxonomic groups of Haloarchaea.</title>
        <authorList>
            <person name="Sorokin D.Y."/>
            <person name="Elcheninov A.G."/>
            <person name="Khizhniak T.V."/>
            <person name="Kolganova T.V."/>
            <person name="Kublanov I.V."/>
        </authorList>
    </citation>
    <scope>NUCLEOTIDE SEQUENCE</scope>
    <source>
        <strain evidence="2 4">HArc-curdl5-1</strain>
        <strain evidence="3">HArc-curdl7</strain>
    </source>
</reference>
<name>A0AAE3IBU0_9EURY</name>
<comment type="caution">
    <text evidence="3">The sequence shown here is derived from an EMBL/GenBank/DDBJ whole genome shotgun (WGS) entry which is preliminary data.</text>
</comment>
<dbReference type="InterPro" id="IPR058376">
    <property type="entry name" value="DUF8063"/>
</dbReference>
<gene>
    <name evidence="3" type="ORF">OB914_01160</name>
    <name evidence="2" type="ORF">OB916_01860</name>
</gene>
<dbReference type="Proteomes" id="UP001208186">
    <property type="component" value="Unassembled WGS sequence"/>
</dbReference>
<proteinExistence type="predicted"/>